<reference evidence="5" key="3">
    <citation type="submission" date="2019-06" db="EMBL/GenBank/DDBJ databases">
        <authorList>
            <person name="Poynton C."/>
            <person name="Hasenbein S."/>
            <person name="Benoit J.B."/>
            <person name="Sepulveda M.S."/>
            <person name="Poelchau M.F."/>
            <person name="Murali S.C."/>
            <person name="Chen S."/>
            <person name="Glastad K.M."/>
            <person name="Werren J.H."/>
            <person name="Vineis J.H."/>
            <person name="Bowen J.L."/>
            <person name="Friedrich M."/>
            <person name="Jones J."/>
            <person name="Robertson H.M."/>
            <person name="Feyereisen R."/>
            <person name="Mechler-Hickson A."/>
            <person name="Mathers N."/>
            <person name="Lee C.E."/>
            <person name="Colbourne J.K."/>
            <person name="Biales A."/>
            <person name="Johnston J.S."/>
            <person name="Wellborn G.A."/>
            <person name="Rosendale A.J."/>
            <person name="Cridge A.G."/>
            <person name="Munoz-Torres M.C."/>
            <person name="Bain P.A."/>
            <person name="Manny A.R."/>
            <person name="Major K.M."/>
            <person name="Lambert F.N."/>
            <person name="Vulpe C.D."/>
            <person name="Tuck P."/>
            <person name="Blalock B.J."/>
            <person name="Lin Y.-Y."/>
            <person name="Smith M.E."/>
            <person name="Ochoa-Acuna H."/>
            <person name="Chen M.-J.M."/>
            <person name="Childers C.P."/>
            <person name="Qu J."/>
            <person name="Dugan S."/>
            <person name="Lee S.L."/>
            <person name="Chao H."/>
            <person name="Dinh H."/>
            <person name="Han Y."/>
            <person name="Doddapaneni H."/>
            <person name="Worley K.C."/>
            <person name="Muzny D.M."/>
            <person name="Gibbs R.A."/>
            <person name="Richards S."/>
        </authorList>
    </citation>
    <scope>NUCLEOTIDE SEQUENCE</scope>
    <source>
        <strain evidence="5">HAZT.00-mixed</strain>
        <tissue evidence="5">Whole organism</tissue>
    </source>
</reference>
<dbReference type="GO" id="GO:0005525">
    <property type="term" value="F:GTP binding"/>
    <property type="evidence" value="ECO:0007669"/>
    <property type="project" value="UniProtKB-KW"/>
</dbReference>
<reference evidence="5" key="1">
    <citation type="submission" date="2014-08" db="EMBL/GenBank/DDBJ databases">
        <authorList>
            <person name="Murali S."/>
            <person name="Richards S."/>
            <person name="Bandaranaike D."/>
            <person name="Bellair M."/>
            <person name="Blankenburg K."/>
            <person name="Chao H."/>
            <person name="Dinh H."/>
            <person name="Doddapaneni H."/>
            <person name="Dugan-Rocha S."/>
            <person name="Elkadiri S."/>
            <person name="Gnanaolivu R."/>
            <person name="Hughes D."/>
            <person name="Lee S."/>
            <person name="Li M."/>
            <person name="Ming W."/>
            <person name="Munidasa M."/>
            <person name="Muniz J."/>
            <person name="Nguyen L."/>
            <person name="Osuji N."/>
            <person name="Pu L.-L."/>
            <person name="Puazo M."/>
            <person name="Skinner E."/>
            <person name="Qu C."/>
            <person name="Quiroz J."/>
            <person name="Raj R."/>
            <person name="Weissenberger G."/>
            <person name="Xin Y."/>
            <person name="Zou X."/>
            <person name="Han Y."/>
            <person name="Worley K."/>
            <person name="Muzny D."/>
            <person name="Gibbs R."/>
        </authorList>
    </citation>
    <scope>NUCLEOTIDE SEQUENCE</scope>
    <source>
        <strain evidence="5">HAZT.00-mixed</strain>
        <tissue evidence="5">Whole organism</tissue>
    </source>
</reference>
<dbReference type="InterPro" id="IPR030386">
    <property type="entry name" value="G_GB1_RHD3_dom"/>
</dbReference>
<dbReference type="EMBL" id="JQDR03015253">
    <property type="protein sequence ID" value="KAA0186961.1"/>
    <property type="molecule type" value="Genomic_DNA"/>
</dbReference>
<organism evidence="5">
    <name type="scientific">Hyalella azteca</name>
    <name type="common">Amphipod</name>
    <dbReference type="NCBI Taxonomy" id="294128"/>
    <lineage>
        <taxon>Eukaryota</taxon>
        <taxon>Metazoa</taxon>
        <taxon>Ecdysozoa</taxon>
        <taxon>Arthropoda</taxon>
        <taxon>Crustacea</taxon>
        <taxon>Multicrustacea</taxon>
        <taxon>Malacostraca</taxon>
        <taxon>Eumalacostraca</taxon>
        <taxon>Peracarida</taxon>
        <taxon>Amphipoda</taxon>
        <taxon>Senticaudata</taxon>
        <taxon>Talitrida</taxon>
        <taxon>Talitroidea</taxon>
        <taxon>Hyalellidae</taxon>
        <taxon>Hyalella</taxon>
    </lineage>
</organism>
<comment type="similarity">
    <text evidence="3">Belongs to the TRAFAC class dynamin-like GTPase superfamily. GB1/RHD3 GTPase family.</text>
</comment>
<protein>
    <recommendedName>
        <fullName evidence="4">GB1/RHD3-type G domain-containing protein</fullName>
    </recommendedName>
</protein>
<gene>
    <name evidence="5" type="ORF">HAZT_HAZT004024</name>
</gene>
<dbReference type="Proteomes" id="UP000711488">
    <property type="component" value="Unassembled WGS sequence"/>
</dbReference>
<evidence type="ECO:0000256" key="2">
    <source>
        <dbReference type="ARBA" id="ARBA00023134"/>
    </source>
</evidence>
<dbReference type="SUPFAM" id="SSF52540">
    <property type="entry name" value="P-loop containing nucleoside triphosphate hydrolases"/>
    <property type="match status" value="1"/>
</dbReference>
<sequence length="113" mass="12738">MERVTTGISIWSEPFLFIKSTGEKVAVILMDTQGTFDLETSAQHAALARTFLVSHFWQESTFIFALTLLASSVTVYNLMNQIQEDDLMNLQTFSSYCVLAQENSQGTRSFQVN</sequence>
<name>A0A6A0GU00_HYAAZ</name>
<evidence type="ECO:0000256" key="1">
    <source>
        <dbReference type="ARBA" id="ARBA00022741"/>
    </source>
</evidence>
<dbReference type="InterPro" id="IPR015894">
    <property type="entry name" value="Guanylate-bd_N"/>
</dbReference>
<dbReference type="Gene3D" id="3.40.50.300">
    <property type="entry name" value="P-loop containing nucleotide triphosphate hydrolases"/>
    <property type="match status" value="1"/>
</dbReference>
<dbReference type="PANTHER" id="PTHR10751">
    <property type="entry name" value="GUANYLATE BINDING PROTEIN"/>
    <property type="match status" value="1"/>
</dbReference>
<feature type="domain" description="GB1/RHD3-type G" evidence="4">
    <location>
        <begin position="1"/>
        <end position="113"/>
    </location>
</feature>
<evidence type="ECO:0000256" key="3">
    <source>
        <dbReference type="PROSITE-ProRule" id="PRU01052"/>
    </source>
</evidence>
<comment type="caution">
    <text evidence="5">The sequence shown here is derived from an EMBL/GenBank/DDBJ whole genome shotgun (WGS) entry which is preliminary data.</text>
</comment>
<evidence type="ECO:0000313" key="5">
    <source>
        <dbReference type="EMBL" id="KAA0186961.1"/>
    </source>
</evidence>
<dbReference type="Pfam" id="PF02263">
    <property type="entry name" value="GBP"/>
    <property type="match status" value="1"/>
</dbReference>
<keyword evidence="1" id="KW-0547">Nucleotide-binding</keyword>
<keyword evidence="2" id="KW-0342">GTP-binding</keyword>
<evidence type="ECO:0000259" key="4">
    <source>
        <dbReference type="PROSITE" id="PS51715"/>
    </source>
</evidence>
<proteinExistence type="inferred from homology"/>
<dbReference type="GO" id="GO:0003924">
    <property type="term" value="F:GTPase activity"/>
    <property type="evidence" value="ECO:0007669"/>
    <property type="project" value="InterPro"/>
</dbReference>
<dbReference type="InterPro" id="IPR027417">
    <property type="entry name" value="P-loop_NTPase"/>
</dbReference>
<dbReference type="PROSITE" id="PS51715">
    <property type="entry name" value="G_GB1_RHD3"/>
    <property type="match status" value="1"/>
</dbReference>
<accession>A0A6A0GU00</accession>
<dbReference type="AlphaFoldDB" id="A0A6A0GU00"/>
<reference evidence="5" key="2">
    <citation type="journal article" date="2018" name="Environ. Sci. Technol.">
        <title>The Toxicogenome of Hyalella azteca: A Model for Sediment Ecotoxicology and Evolutionary Toxicology.</title>
        <authorList>
            <person name="Poynton H.C."/>
            <person name="Hasenbein S."/>
            <person name="Benoit J.B."/>
            <person name="Sepulveda M.S."/>
            <person name="Poelchau M.F."/>
            <person name="Hughes D.S.T."/>
            <person name="Murali S.C."/>
            <person name="Chen S."/>
            <person name="Glastad K.M."/>
            <person name="Goodisman M.A.D."/>
            <person name="Werren J.H."/>
            <person name="Vineis J.H."/>
            <person name="Bowen J.L."/>
            <person name="Friedrich M."/>
            <person name="Jones J."/>
            <person name="Robertson H.M."/>
            <person name="Feyereisen R."/>
            <person name="Mechler-Hickson A."/>
            <person name="Mathers N."/>
            <person name="Lee C.E."/>
            <person name="Colbourne J.K."/>
            <person name="Biales A."/>
            <person name="Johnston J.S."/>
            <person name="Wellborn G.A."/>
            <person name="Rosendale A.J."/>
            <person name="Cridge A.G."/>
            <person name="Munoz-Torres M.C."/>
            <person name="Bain P.A."/>
            <person name="Manny A.R."/>
            <person name="Major K.M."/>
            <person name="Lambert F.N."/>
            <person name="Vulpe C.D."/>
            <person name="Tuck P."/>
            <person name="Blalock B.J."/>
            <person name="Lin Y.Y."/>
            <person name="Smith M.E."/>
            <person name="Ochoa-Acuna H."/>
            <person name="Chen M.M."/>
            <person name="Childers C.P."/>
            <person name="Qu J."/>
            <person name="Dugan S."/>
            <person name="Lee S.L."/>
            <person name="Chao H."/>
            <person name="Dinh H."/>
            <person name="Han Y."/>
            <person name="Doddapaneni H."/>
            <person name="Worley K.C."/>
            <person name="Muzny D.M."/>
            <person name="Gibbs R.A."/>
            <person name="Richards S."/>
        </authorList>
    </citation>
    <scope>NUCLEOTIDE SEQUENCE</scope>
    <source>
        <strain evidence="5">HAZT.00-mixed</strain>
        <tissue evidence="5">Whole organism</tissue>
    </source>
</reference>